<keyword evidence="3" id="KW-1185">Reference proteome</keyword>
<sequence>MSFWGSFLSDEMDSLVSAVFGLSPFAGLPFSTSSQLARRYGPSFSPSQRPGSDPSVFTAGRRTTDNNNPTTTSTPTISHSLRQQPYFSQPSANTNQFESASLPVASDHHHHEPRQVHLQEPNSDDFLEALATGHFSSPSLPPYSPQNPPRPQPQPQLHRDPFFDNLDSISASAPRQLPAFSTYFPPAYGIPEPERNSVDLPEVDLGEQGDGGHDENEKITVDSLLLEEMPATRSKRSRATASPDETFDGPSTVKRQRTGAARRGWPVCSKGQAPSLHHAVTVPDADDLESLFGDDEDDIEVYDLTRSEDGVPEELLKPEEDNSIKLSKFECIICMDAATNLTVTHCGYAYGSYEKSLPDVPPKVGT</sequence>
<feature type="compositionally biased region" description="Polar residues" evidence="1">
    <location>
        <begin position="77"/>
        <end position="94"/>
    </location>
</feature>
<dbReference type="Proteomes" id="UP000078576">
    <property type="component" value="Unassembled WGS sequence"/>
</dbReference>
<evidence type="ECO:0000256" key="1">
    <source>
        <dbReference type="SAM" id="MobiDB-lite"/>
    </source>
</evidence>
<feature type="region of interest" description="Disordered" evidence="1">
    <location>
        <begin position="184"/>
        <end position="216"/>
    </location>
</feature>
<gene>
    <name evidence="2" type="ORF">VP1G_04251</name>
</gene>
<evidence type="ECO:0000313" key="2">
    <source>
        <dbReference type="EMBL" id="KUI56942.1"/>
    </source>
</evidence>
<dbReference type="AlphaFoldDB" id="A0A194UZ21"/>
<proteinExistence type="predicted"/>
<accession>A0A194UZ21</accession>
<feature type="compositionally biased region" description="Low complexity" evidence="1">
    <location>
        <begin position="65"/>
        <end position="76"/>
    </location>
</feature>
<organism evidence="2 3">
    <name type="scientific">Cytospora mali</name>
    <name type="common">Apple Valsa canker fungus</name>
    <name type="synonym">Valsa mali</name>
    <dbReference type="NCBI Taxonomy" id="578113"/>
    <lineage>
        <taxon>Eukaryota</taxon>
        <taxon>Fungi</taxon>
        <taxon>Dikarya</taxon>
        <taxon>Ascomycota</taxon>
        <taxon>Pezizomycotina</taxon>
        <taxon>Sordariomycetes</taxon>
        <taxon>Sordariomycetidae</taxon>
        <taxon>Diaporthales</taxon>
        <taxon>Cytosporaceae</taxon>
        <taxon>Cytospora</taxon>
    </lineage>
</organism>
<evidence type="ECO:0000313" key="3">
    <source>
        <dbReference type="Proteomes" id="UP000078576"/>
    </source>
</evidence>
<evidence type="ECO:0008006" key="4">
    <source>
        <dbReference type="Google" id="ProtNLM"/>
    </source>
</evidence>
<dbReference type="STRING" id="694573.A0A194UZ21"/>
<name>A0A194UZ21_CYTMA</name>
<dbReference type="OrthoDB" id="6270329at2759"/>
<feature type="region of interest" description="Disordered" evidence="1">
    <location>
        <begin position="231"/>
        <end position="268"/>
    </location>
</feature>
<feature type="region of interest" description="Disordered" evidence="1">
    <location>
        <begin position="36"/>
        <end position="94"/>
    </location>
</feature>
<feature type="region of interest" description="Disordered" evidence="1">
    <location>
        <begin position="133"/>
        <end position="168"/>
    </location>
</feature>
<reference evidence="3" key="1">
    <citation type="submission" date="2014-12" db="EMBL/GenBank/DDBJ databases">
        <title>Genome Sequence of Valsa Canker Pathogens Uncovers a Specific Adaption of Colonization on Woody Bark.</title>
        <authorList>
            <person name="Yin Z."/>
            <person name="Liu H."/>
            <person name="Gao X."/>
            <person name="Li Z."/>
            <person name="Song N."/>
            <person name="Ke X."/>
            <person name="Dai Q."/>
            <person name="Wu Y."/>
            <person name="Sun Y."/>
            <person name="Xu J.-R."/>
            <person name="Kang Z.K."/>
            <person name="Wang L."/>
            <person name="Huang L."/>
        </authorList>
    </citation>
    <scope>NUCLEOTIDE SEQUENCE [LARGE SCALE GENOMIC DNA]</scope>
    <source>
        <strain evidence="3">SXYL134</strain>
    </source>
</reference>
<feature type="compositionally biased region" description="Pro residues" evidence="1">
    <location>
        <begin position="139"/>
        <end position="154"/>
    </location>
</feature>
<protein>
    <recommendedName>
        <fullName evidence="4">E3 ubiquitin-protein ligase complex slx8-rfp subunit slx8</fullName>
    </recommendedName>
</protein>
<dbReference type="EMBL" id="KN714694">
    <property type="protein sequence ID" value="KUI56942.1"/>
    <property type="molecule type" value="Genomic_DNA"/>
</dbReference>